<sequence length="247" mass="28136">KNDYGEYLYQNISSEFSELGVISRILFNQTFLYFYSDQTVTRVDPEDLKNKKVWRANPGNPFRGMVLIDTLFFINIKDIGLHRIAGDSILLIPGSDIIDKDEIIFSIPFNPEEVLFATDNSFIYRFDGEKIEDYIIKDEEYIQESVLSGGIELNEKEIALATLTGGCVIVEKESGKTKFTLNYQTGLPDDEIYAIGKDNRNGLWLSHEFGTTRIDFSIPVRNYNSYPGLEGNLLSIVDFNNTIYVAT</sequence>
<accession>X1UZJ5</accession>
<evidence type="ECO:0008006" key="2">
    <source>
        <dbReference type="Google" id="ProtNLM"/>
    </source>
</evidence>
<reference evidence="1" key="1">
    <citation type="journal article" date="2014" name="Front. Microbiol.">
        <title>High frequency of phylogenetically diverse reductive dehalogenase-homologous genes in deep subseafloor sedimentary metagenomes.</title>
        <authorList>
            <person name="Kawai M."/>
            <person name="Futagami T."/>
            <person name="Toyoda A."/>
            <person name="Takaki Y."/>
            <person name="Nishi S."/>
            <person name="Hori S."/>
            <person name="Arai W."/>
            <person name="Tsubouchi T."/>
            <person name="Morono Y."/>
            <person name="Uchiyama I."/>
            <person name="Ito T."/>
            <person name="Fujiyama A."/>
            <person name="Inagaki F."/>
            <person name="Takami H."/>
        </authorList>
    </citation>
    <scope>NUCLEOTIDE SEQUENCE</scope>
    <source>
        <strain evidence="1">Expedition CK06-06</strain>
    </source>
</reference>
<dbReference type="AlphaFoldDB" id="X1UZJ5"/>
<feature type="non-terminal residue" evidence="1">
    <location>
        <position position="247"/>
    </location>
</feature>
<protein>
    <recommendedName>
        <fullName evidence="2">Two component regulator three Y domain-containing protein</fullName>
    </recommendedName>
</protein>
<dbReference type="InterPro" id="IPR015943">
    <property type="entry name" value="WD40/YVTN_repeat-like_dom_sf"/>
</dbReference>
<gene>
    <name evidence="1" type="ORF">S12H4_49045</name>
</gene>
<dbReference type="Gene3D" id="2.130.10.10">
    <property type="entry name" value="YVTN repeat-like/Quinoprotein amine dehydrogenase"/>
    <property type="match status" value="1"/>
</dbReference>
<proteinExistence type="predicted"/>
<comment type="caution">
    <text evidence="1">The sequence shown here is derived from an EMBL/GenBank/DDBJ whole genome shotgun (WGS) entry which is preliminary data.</text>
</comment>
<dbReference type="EMBL" id="BARW01030717">
    <property type="protein sequence ID" value="GAJ08972.1"/>
    <property type="molecule type" value="Genomic_DNA"/>
</dbReference>
<evidence type="ECO:0000313" key="1">
    <source>
        <dbReference type="EMBL" id="GAJ08972.1"/>
    </source>
</evidence>
<organism evidence="1">
    <name type="scientific">marine sediment metagenome</name>
    <dbReference type="NCBI Taxonomy" id="412755"/>
    <lineage>
        <taxon>unclassified sequences</taxon>
        <taxon>metagenomes</taxon>
        <taxon>ecological metagenomes</taxon>
    </lineage>
</organism>
<feature type="non-terminal residue" evidence="1">
    <location>
        <position position="1"/>
    </location>
</feature>
<name>X1UZJ5_9ZZZZ</name>